<keyword evidence="7" id="KW-1185">Reference proteome</keyword>
<comment type="caution">
    <text evidence="5">The sequence shown here is derived from an EMBL/GenBank/DDBJ whole genome shotgun (WGS) entry which is preliminary data.</text>
</comment>
<dbReference type="OrthoDB" id="9781031at2"/>
<dbReference type="GO" id="GO:0016491">
    <property type="term" value="F:oxidoreductase activity"/>
    <property type="evidence" value="ECO:0007669"/>
    <property type="project" value="UniProtKB-KW"/>
</dbReference>
<organism evidence="5">
    <name type="scientific">Candidatus Berkiella cookevillensis</name>
    <dbReference type="NCBI Taxonomy" id="437022"/>
    <lineage>
        <taxon>Bacteria</taxon>
        <taxon>Pseudomonadati</taxon>
        <taxon>Pseudomonadota</taxon>
        <taxon>Gammaproteobacteria</taxon>
        <taxon>Candidatus Berkiellales</taxon>
        <taxon>Candidatus Berkiellaceae</taxon>
        <taxon>Candidatus Berkiella</taxon>
    </lineage>
</organism>
<evidence type="ECO:0000259" key="3">
    <source>
        <dbReference type="Pfam" id="PF01408"/>
    </source>
</evidence>
<feature type="domain" description="GFO/IDH/MocA-like oxidoreductase" evidence="4">
    <location>
        <begin position="130"/>
        <end position="249"/>
    </location>
</feature>
<dbReference type="EMBL" id="LKHV02000001">
    <property type="protein sequence ID" value="MCS5707794.1"/>
    <property type="molecule type" value="Genomic_DNA"/>
</dbReference>
<protein>
    <submittedName>
        <fullName evidence="6">Gfo/Idh/MocA family oxidoreductase</fullName>
    </submittedName>
    <submittedName>
        <fullName evidence="5">Putative oxidoreductase YvaA</fullName>
        <ecNumber evidence="5">1.-.-.-</ecNumber>
    </submittedName>
</protein>
<evidence type="ECO:0000256" key="1">
    <source>
        <dbReference type="ARBA" id="ARBA00010928"/>
    </source>
</evidence>
<reference evidence="5" key="1">
    <citation type="submission" date="2015-09" db="EMBL/GenBank/DDBJ databases">
        <title>Draft Genome Sequences of Two Novel Amoeba-resistant Intranuclear Bacteria, Candidatus Berkiella cookevillensis and Candidatus Berkiella aquae.</title>
        <authorList>
            <person name="Mehari Y.T."/>
            <person name="Arivett B.A."/>
            <person name="Farone A.L."/>
            <person name="Gunderson J.H."/>
            <person name="Farone M.B."/>
        </authorList>
    </citation>
    <scope>NUCLEOTIDE SEQUENCE [LARGE SCALE GENOMIC DNA]</scope>
    <source>
        <strain evidence="5">CC99</strain>
    </source>
</reference>
<proteinExistence type="inferred from homology"/>
<dbReference type="InterPro" id="IPR055170">
    <property type="entry name" value="GFO_IDH_MocA-like_dom"/>
</dbReference>
<accession>A0A0Q9YDQ5</accession>
<dbReference type="EMBL" id="LKHV01000006">
    <property type="protein sequence ID" value="KRG18629.1"/>
    <property type="molecule type" value="Genomic_DNA"/>
</dbReference>
<dbReference type="EC" id="1.-.-.-" evidence="5"/>
<evidence type="ECO:0000259" key="4">
    <source>
        <dbReference type="Pfam" id="PF22725"/>
    </source>
</evidence>
<comment type="similarity">
    <text evidence="1">Belongs to the Gfo/Idh/MocA family.</text>
</comment>
<dbReference type="SUPFAM" id="SSF55347">
    <property type="entry name" value="Glyceraldehyde-3-phosphate dehydrogenase-like, C-terminal domain"/>
    <property type="match status" value="1"/>
</dbReference>
<dbReference type="PANTHER" id="PTHR43708">
    <property type="entry name" value="CONSERVED EXPRESSED OXIDOREDUCTASE (EUROFUNG)"/>
    <property type="match status" value="1"/>
</dbReference>
<dbReference type="Gene3D" id="3.40.50.720">
    <property type="entry name" value="NAD(P)-binding Rossmann-like Domain"/>
    <property type="match status" value="1"/>
</dbReference>
<dbReference type="GO" id="GO:0000166">
    <property type="term" value="F:nucleotide binding"/>
    <property type="evidence" value="ECO:0007669"/>
    <property type="project" value="InterPro"/>
</dbReference>
<reference evidence="6" key="3">
    <citation type="submission" date="2021-06" db="EMBL/GenBank/DDBJ databases">
        <title>Genomic Description and Analysis of Intracellular Bacteria, Candidatus Berkiella cookevillensis and Candidatus Berkiella aquae.</title>
        <authorList>
            <person name="Kidane D.T."/>
            <person name="Mehari Y.T."/>
            <person name="Rice F.C."/>
            <person name="Arivett B.A."/>
            <person name="Farone A.L."/>
            <person name="Berk S.G."/>
            <person name="Farone M.B."/>
        </authorList>
    </citation>
    <scope>NUCLEOTIDE SEQUENCE</scope>
    <source>
        <strain evidence="6">CC99</strain>
    </source>
</reference>
<dbReference type="InterPro" id="IPR051317">
    <property type="entry name" value="Gfo/Idh/MocA_oxidoreduct"/>
</dbReference>
<reference evidence="6" key="2">
    <citation type="journal article" date="2016" name="Genome Announc.">
        <title>Draft Genome Sequences of Two Novel Amoeba-Resistant Intranuclear Bacteria, 'Candidatus Berkiella cookevillensis' and 'Candidatus Berkiella aquae'.</title>
        <authorList>
            <person name="Mehari Y.T."/>
            <person name="Arivett B.A."/>
            <person name="Farone A.L."/>
            <person name="Gunderson J.H."/>
            <person name="Farone M.B."/>
        </authorList>
    </citation>
    <scope>NUCLEOTIDE SEQUENCE</scope>
    <source>
        <strain evidence="6">CC99</strain>
    </source>
</reference>
<evidence type="ECO:0000313" key="7">
    <source>
        <dbReference type="Proteomes" id="UP000051494"/>
    </source>
</evidence>
<gene>
    <name evidence="5" type="primary">yvaA</name>
    <name evidence="6" type="ORF">CC99x_002635</name>
    <name evidence="5" type="ORF">CC99x_01516</name>
</gene>
<dbReference type="PANTHER" id="PTHR43708:SF5">
    <property type="entry name" value="CONSERVED EXPRESSED OXIDOREDUCTASE (EUROFUNG)-RELATED"/>
    <property type="match status" value="1"/>
</dbReference>
<evidence type="ECO:0000313" key="6">
    <source>
        <dbReference type="EMBL" id="MCS5707794.1"/>
    </source>
</evidence>
<dbReference type="RefSeq" id="WP_057624607.1">
    <property type="nucleotide sequence ID" value="NZ_LKHV02000001.1"/>
</dbReference>
<feature type="domain" description="Gfo/Idh/MocA-like oxidoreductase N-terminal" evidence="3">
    <location>
        <begin position="3"/>
        <end position="122"/>
    </location>
</feature>
<name>A0A0Q9YDQ5_9GAMM</name>
<dbReference type="AlphaFoldDB" id="A0A0Q9YDQ5"/>
<evidence type="ECO:0000313" key="5">
    <source>
        <dbReference type="EMBL" id="KRG18629.1"/>
    </source>
</evidence>
<dbReference type="Pfam" id="PF01408">
    <property type="entry name" value="GFO_IDH_MocA"/>
    <property type="match status" value="1"/>
</dbReference>
<sequence>MAIKTALIGFGFSGSKFHAPFLKAVPGFEVTHVVSTREEEIKSVFPKAQIVSQENIDNLFESSKIDLVIITTPNSTHYHLAKKALLFSKHVLLEKPFVLTLLEGQELIEIAKRNNKILAIYHNRRWDSDFLSVKNIISLGVLGKISSFNIRYDRYRPEPKPHRWKESNDVGSGTLWDLGAHLIDQALNLFGMPKFLNAELAVQRSHANAIDFFDIRFIYENKLQIRLSSSSICLFPGPKYEIHGTTGSFIKFGQDPQEQALIEGKSPEDIDFGKEFEQFYGKLVTLKNGKVVSEIVPSSKGCYIQFFKHLKNAINNGVNSPVQPDEALNVIKLILLCEESSKYKKTLLVEKNSDNKLIIEKQN</sequence>
<dbReference type="STRING" id="437022.CC99x_01516"/>
<dbReference type="InterPro" id="IPR036291">
    <property type="entry name" value="NAD(P)-bd_dom_sf"/>
</dbReference>
<dbReference type="Gene3D" id="3.30.360.10">
    <property type="entry name" value="Dihydrodipicolinate Reductase, domain 2"/>
    <property type="match status" value="1"/>
</dbReference>
<evidence type="ECO:0000256" key="2">
    <source>
        <dbReference type="ARBA" id="ARBA00023002"/>
    </source>
</evidence>
<dbReference type="InterPro" id="IPR000683">
    <property type="entry name" value="Gfo/Idh/MocA-like_OxRdtase_N"/>
</dbReference>
<keyword evidence="2 5" id="KW-0560">Oxidoreductase</keyword>
<dbReference type="SUPFAM" id="SSF51735">
    <property type="entry name" value="NAD(P)-binding Rossmann-fold domains"/>
    <property type="match status" value="1"/>
</dbReference>
<dbReference type="Proteomes" id="UP000051494">
    <property type="component" value="Unassembled WGS sequence"/>
</dbReference>
<dbReference type="Pfam" id="PF22725">
    <property type="entry name" value="GFO_IDH_MocA_C3"/>
    <property type="match status" value="1"/>
</dbReference>